<dbReference type="PROSITE" id="PS51704">
    <property type="entry name" value="GP_PDE"/>
    <property type="match status" value="1"/>
</dbReference>
<dbReference type="EMBL" id="RQZF01000007">
    <property type="protein sequence ID" value="RRC95067.1"/>
    <property type="molecule type" value="Genomic_DNA"/>
</dbReference>
<comment type="caution">
    <text evidence="2">The sequence shown here is derived from an EMBL/GenBank/DDBJ whole genome shotgun (WGS) entry which is preliminary data.</text>
</comment>
<dbReference type="Proteomes" id="UP000280444">
    <property type="component" value="Unassembled WGS sequence"/>
</dbReference>
<accession>A0A3P1SDL9</accession>
<gene>
    <name evidence="2" type="ORF">EII11_07470</name>
</gene>
<dbReference type="GO" id="GO:0006629">
    <property type="term" value="P:lipid metabolic process"/>
    <property type="evidence" value="ECO:0007669"/>
    <property type="project" value="InterPro"/>
</dbReference>
<organism evidence="2 3">
    <name type="scientific">Schaalia canis</name>
    <dbReference type="NCBI Taxonomy" id="100469"/>
    <lineage>
        <taxon>Bacteria</taxon>
        <taxon>Bacillati</taxon>
        <taxon>Actinomycetota</taxon>
        <taxon>Actinomycetes</taxon>
        <taxon>Actinomycetales</taxon>
        <taxon>Actinomycetaceae</taxon>
        <taxon>Schaalia</taxon>
    </lineage>
</organism>
<dbReference type="AlphaFoldDB" id="A0A3P1SDL9"/>
<evidence type="ECO:0000313" key="2">
    <source>
        <dbReference type="EMBL" id="RRC95067.1"/>
    </source>
</evidence>
<proteinExistence type="predicted"/>
<sequence length="250" mass="27836">MSEFPRIIAHRGASSLAPENTMAAFVKAMEVGARWFEFDVDIMGDGTLLVIHDDTLDRTTNGAGGYYELGYSDLRKLDAGAWFSPTYRFERIPEVASVVEFINAHRMGANLEMKPCLGGPELQSRLVESVATAIDKVADPSRFIVSSFDHRQLRHLHELRPQVALGWLVDPEDERTHWSHGAVELGCKAVHPGVEGLTREEVAELRDLGFEVNVWTVNNVEQARELASWGVTGIFTDRPQDFPAEALAAY</sequence>
<keyword evidence="3" id="KW-1185">Reference proteome</keyword>
<dbReference type="Gene3D" id="3.20.20.190">
    <property type="entry name" value="Phosphatidylinositol (PI) phosphodiesterase"/>
    <property type="match status" value="1"/>
</dbReference>
<dbReference type="Pfam" id="PF03009">
    <property type="entry name" value="GDPD"/>
    <property type="match status" value="1"/>
</dbReference>
<dbReference type="GO" id="GO:0008081">
    <property type="term" value="F:phosphoric diester hydrolase activity"/>
    <property type="evidence" value="ECO:0007669"/>
    <property type="project" value="InterPro"/>
</dbReference>
<evidence type="ECO:0000313" key="3">
    <source>
        <dbReference type="Proteomes" id="UP000280444"/>
    </source>
</evidence>
<dbReference type="PANTHER" id="PTHR46211">
    <property type="entry name" value="GLYCEROPHOSPHORYL DIESTER PHOSPHODIESTERASE"/>
    <property type="match status" value="1"/>
</dbReference>
<dbReference type="CDD" id="cd08562">
    <property type="entry name" value="GDPD_EcUgpQ_like"/>
    <property type="match status" value="1"/>
</dbReference>
<dbReference type="RefSeq" id="WP_124870947.1">
    <property type="nucleotide sequence ID" value="NZ_RQZF01000007.1"/>
</dbReference>
<dbReference type="OrthoDB" id="9758957at2"/>
<dbReference type="SUPFAM" id="SSF51695">
    <property type="entry name" value="PLC-like phosphodiesterases"/>
    <property type="match status" value="1"/>
</dbReference>
<dbReference type="InterPro" id="IPR030395">
    <property type="entry name" value="GP_PDE_dom"/>
</dbReference>
<dbReference type="PANTHER" id="PTHR46211:SF1">
    <property type="entry name" value="GLYCEROPHOSPHODIESTER PHOSPHODIESTERASE, CYTOPLASMIC"/>
    <property type="match status" value="1"/>
</dbReference>
<feature type="domain" description="GP-PDE" evidence="1">
    <location>
        <begin position="5"/>
        <end position="246"/>
    </location>
</feature>
<dbReference type="InterPro" id="IPR017946">
    <property type="entry name" value="PLC-like_Pdiesterase_TIM-brl"/>
</dbReference>
<name>A0A3P1SDL9_9ACTO</name>
<protein>
    <submittedName>
        <fullName evidence="2">Glycerophosphoryl diester phosphodiesterase</fullName>
    </submittedName>
</protein>
<reference evidence="2 3" key="1">
    <citation type="submission" date="2018-11" db="EMBL/GenBank/DDBJ databases">
        <title>Genomes From Bacteria Associated with the Canine Oral Cavity: a Test Case for Automated Genome-Based Taxonomic Assignment.</title>
        <authorList>
            <person name="Coil D.A."/>
            <person name="Jospin G."/>
            <person name="Darling A.E."/>
            <person name="Wallis C."/>
            <person name="Davis I.J."/>
            <person name="Harris S."/>
            <person name="Eisen J.A."/>
            <person name="Holcombe L.J."/>
            <person name="O'Flynn C."/>
        </authorList>
    </citation>
    <scope>NUCLEOTIDE SEQUENCE [LARGE SCALE GENOMIC DNA]</scope>
    <source>
        <strain evidence="2 3">OH770</strain>
    </source>
</reference>
<evidence type="ECO:0000259" key="1">
    <source>
        <dbReference type="PROSITE" id="PS51704"/>
    </source>
</evidence>